<dbReference type="GO" id="GO:0000160">
    <property type="term" value="P:phosphorelay signal transduction system"/>
    <property type="evidence" value="ECO:0007669"/>
    <property type="project" value="UniProtKB-KW"/>
</dbReference>
<keyword evidence="4" id="KW-0812">Transmembrane</keyword>
<dbReference type="InterPro" id="IPR008979">
    <property type="entry name" value="Galactose-bd-like_sf"/>
</dbReference>
<dbReference type="PROSITE" id="PS50109">
    <property type="entry name" value="HIS_KIN"/>
    <property type="match status" value="1"/>
</dbReference>
<dbReference type="AlphaFoldDB" id="A0A418XYW0"/>
<evidence type="ECO:0000256" key="1">
    <source>
        <dbReference type="ARBA" id="ARBA00022679"/>
    </source>
</evidence>
<feature type="transmembrane region" description="Helical" evidence="4">
    <location>
        <begin position="47"/>
        <end position="65"/>
    </location>
</feature>
<dbReference type="SUPFAM" id="SSF55874">
    <property type="entry name" value="ATPase domain of HSP90 chaperone/DNA topoisomerase II/histidine kinase"/>
    <property type="match status" value="1"/>
</dbReference>
<name>A0A418XYW0_9GAMM</name>
<feature type="domain" description="Histidine kinase" evidence="5">
    <location>
        <begin position="468"/>
        <end position="644"/>
    </location>
</feature>
<dbReference type="Proteomes" id="UP000283734">
    <property type="component" value="Unassembled WGS sequence"/>
</dbReference>
<sequence>MRYCTIARRQRCDGSKASMGHHHATAAPGFMLHLPQTDHRRTTRMRAFHVLLGLSILLLTSLAYADSPYHAITQGQVAYTEHPTDQPPLSGWQETGLPFSGSARQTTGTFWFRFPVEALPADQRDSLYVAHHVFDITVYLNGHRVGSTERLDGLESTGWNHPFYTAIPALFWQETGNQLLVRIRSGEPNAVLSPVFLGAQTALQTHYQQAVRQKIHIAEWSMITCLIMGGLTLFIWLLRRKDRLYLYFSLLCFSWSVVMFYLAIPFAPFDHGSWLRFAFYCVDLSGFFLFMFLYELMKLERPRLKFTAIIAVLLSAVLLFSMPMHLHSLVITLVHGMHLALVVYLLVIGTRIAIRKRSRELLVLIPGFLIIAALVLHDIYAFQVAARQPGGLPEGTYMQYGFAVLLILMFIHLVRTFVRALNSSETLNSQLEKRVAEVSASLEQSYAENHALALHNHAQQERQKVYRDLHDDVGAKLLSILHSRAEDEKSLLAREALSSLRETVNQSTRDVIPLNELVSNTLSETENRLAHARIPFEATVSGNTPDLPADPKKAYHLSRILRELTSNIIKHANQGPVRLHCEASHHTLALTLQDNGPGLPETSHSPGMGLTNIRFRATEIGATMEWENQPEGGCRCQLQIPIHAMLLDY</sequence>
<keyword evidence="3" id="KW-0902">Two-component regulatory system</keyword>
<dbReference type="InterPro" id="IPR036890">
    <property type="entry name" value="HATPase_C_sf"/>
</dbReference>
<feature type="transmembrane region" description="Helical" evidence="4">
    <location>
        <begin position="400"/>
        <end position="418"/>
    </location>
</feature>
<organism evidence="6 7">
    <name type="scientific">Alcanivorax profundi</name>
    <dbReference type="NCBI Taxonomy" id="2338368"/>
    <lineage>
        <taxon>Bacteria</taxon>
        <taxon>Pseudomonadati</taxon>
        <taxon>Pseudomonadota</taxon>
        <taxon>Gammaproteobacteria</taxon>
        <taxon>Oceanospirillales</taxon>
        <taxon>Alcanivoracaceae</taxon>
        <taxon>Alcanivorax</taxon>
    </lineage>
</organism>
<keyword evidence="7" id="KW-1185">Reference proteome</keyword>
<evidence type="ECO:0000313" key="7">
    <source>
        <dbReference type="Proteomes" id="UP000283734"/>
    </source>
</evidence>
<dbReference type="InterPro" id="IPR011623">
    <property type="entry name" value="7TMR_DISM_rcpt_extracell_dom1"/>
</dbReference>
<feature type="transmembrane region" description="Helical" evidence="4">
    <location>
        <begin position="306"/>
        <end position="323"/>
    </location>
</feature>
<dbReference type="InterPro" id="IPR003594">
    <property type="entry name" value="HATPase_dom"/>
</dbReference>
<dbReference type="Gene3D" id="2.60.120.260">
    <property type="entry name" value="Galactose-binding domain-like"/>
    <property type="match status" value="1"/>
</dbReference>
<protein>
    <recommendedName>
        <fullName evidence="5">Histidine kinase domain-containing protein</fullName>
    </recommendedName>
</protein>
<dbReference type="EMBL" id="QYYA01000002">
    <property type="protein sequence ID" value="RJG18201.1"/>
    <property type="molecule type" value="Genomic_DNA"/>
</dbReference>
<evidence type="ECO:0000256" key="2">
    <source>
        <dbReference type="ARBA" id="ARBA00022777"/>
    </source>
</evidence>
<dbReference type="Pfam" id="PF02518">
    <property type="entry name" value="HATPase_c"/>
    <property type="match status" value="1"/>
</dbReference>
<feature type="transmembrane region" description="Helical" evidence="4">
    <location>
        <begin position="220"/>
        <end position="238"/>
    </location>
</feature>
<dbReference type="InterPro" id="IPR050482">
    <property type="entry name" value="Sensor_HK_TwoCompSys"/>
</dbReference>
<reference evidence="6 7" key="1">
    <citation type="submission" date="2018-09" db="EMBL/GenBank/DDBJ databases">
        <title>Alcanivorax profundi sp. nov., isolated from 1000 m-depth seawater of the Mariana Trench.</title>
        <authorList>
            <person name="Liu J."/>
        </authorList>
    </citation>
    <scope>NUCLEOTIDE SEQUENCE [LARGE SCALE GENOMIC DNA]</scope>
    <source>
        <strain evidence="6 7">MTEO17</strain>
    </source>
</reference>
<dbReference type="PANTHER" id="PTHR24421">
    <property type="entry name" value="NITRATE/NITRITE SENSOR PROTEIN NARX-RELATED"/>
    <property type="match status" value="1"/>
</dbReference>
<keyword evidence="4" id="KW-0472">Membrane</keyword>
<dbReference type="InterPro" id="IPR005467">
    <property type="entry name" value="His_kinase_dom"/>
</dbReference>
<dbReference type="Pfam" id="PF07695">
    <property type="entry name" value="7TMR-DISM_7TM"/>
    <property type="match status" value="1"/>
</dbReference>
<dbReference type="SUPFAM" id="SSF49785">
    <property type="entry name" value="Galactose-binding domain-like"/>
    <property type="match status" value="1"/>
</dbReference>
<feature type="transmembrane region" description="Helical" evidence="4">
    <location>
        <begin position="245"/>
        <end position="267"/>
    </location>
</feature>
<gene>
    <name evidence="6" type="ORF">D4A39_06905</name>
</gene>
<comment type="caution">
    <text evidence="6">The sequence shown here is derived from an EMBL/GenBank/DDBJ whole genome shotgun (WGS) entry which is preliminary data.</text>
</comment>
<feature type="transmembrane region" description="Helical" evidence="4">
    <location>
        <begin position="273"/>
        <end position="294"/>
    </location>
</feature>
<dbReference type="SMART" id="SM00387">
    <property type="entry name" value="HATPase_c"/>
    <property type="match status" value="1"/>
</dbReference>
<dbReference type="GO" id="GO:0016301">
    <property type="term" value="F:kinase activity"/>
    <property type="evidence" value="ECO:0007669"/>
    <property type="project" value="UniProtKB-KW"/>
</dbReference>
<evidence type="ECO:0000256" key="4">
    <source>
        <dbReference type="SAM" id="Phobius"/>
    </source>
</evidence>
<accession>A0A418XYW0</accession>
<evidence type="ECO:0000313" key="6">
    <source>
        <dbReference type="EMBL" id="RJG18201.1"/>
    </source>
</evidence>
<feature type="transmembrane region" description="Helical" evidence="4">
    <location>
        <begin position="329"/>
        <end position="349"/>
    </location>
</feature>
<keyword evidence="2" id="KW-0418">Kinase</keyword>
<feature type="transmembrane region" description="Helical" evidence="4">
    <location>
        <begin position="361"/>
        <end position="380"/>
    </location>
</feature>
<dbReference type="Gene3D" id="3.30.565.10">
    <property type="entry name" value="Histidine kinase-like ATPase, C-terminal domain"/>
    <property type="match status" value="1"/>
</dbReference>
<keyword evidence="4" id="KW-1133">Transmembrane helix</keyword>
<evidence type="ECO:0000259" key="5">
    <source>
        <dbReference type="PROSITE" id="PS50109"/>
    </source>
</evidence>
<proteinExistence type="predicted"/>
<evidence type="ECO:0000256" key="3">
    <source>
        <dbReference type="ARBA" id="ARBA00023012"/>
    </source>
</evidence>
<keyword evidence="1" id="KW-0808">Transferase</keyword>
<dbReference type="CDD" id="cd16917">
    <property type="entry name" value="HATPase_UhpB-NarQ-NarX-like"/>
    <property type="match status" value="1"/>
</dbReference>